<name>A0A5B7CGA3_PORTR</name>
<organism evidence="2 3">
    <name type="scientific">Portunus trituberculatus</name>
    <name type="common">Swimming crab</name>
    <name type="synonym">Neptunus trituberculatus</name>
    <dbReference type="NCBI Taxonomy" id="210409"/>
    <lineage>
        <taxon>Eukaryota</taxon>
        <taxon>Metazoa</taxon>
        <taxon>Ecdysozoa</taxon>
        <taxon>Arthropoda</taxon>
        <taxon>Crustacea</taxon>
        <taxon>Multicrustacea</taxon>
        <taxon>Malacostraca</taxon>
        <taxon>Eumalacostraca</taxon>
        <taxon>Eucarida</taxon>
        <taxon>Decapoda</taxon>
        <taxon>Pleocyemata</taxon>
        <taxon>Brachyura</taxon>
        <taxon>Eubrachyura</taxon>
        <taxon>Portunoidea</taxon>
        <taxon>Portunidae</taxon>
        <taxon>Portuninae</taxon>
        <taxon>Portunus</taxon>
    </lineage>
</organism>
<keyword evidence="3" id="KW-1185">Reference proteome</keyword>
<dbReference type="AlphaFoldDB" id="A0A5B7CGA3"/>
<evidence type="ECO:0000313" key="3">
    <source>
        <dbReference type="Proteomes" id="UP000324222"/>
    </source>
</evidence>
<sequence>MYGSVCRTPPHPAAGGWEGDSLPQGLPWSSLGSTEGCCQPASQRHASITDAMDSCLVPTVLVVEDLSIYKVGALRRQIEGHGCLAVLPHPCLNTLSLSPKCHWEEA</sequence>
<dbReference type="EMBL" id="VSRR010000002">
    <property type="protein sequence ID" value="MPC07496.1"/>
    <property type="molecule type" value="Genomic_DNA"/>
</dbReference>
<feature type="region of interest" description="Disordered" evidence="1">
    <location>
        <begin position="1"/>
        <end position="34"/>
    </location>
</feature>
<accession>A0A5B7CGA3</accession>
<proteinExistence type="predicted"/>
<dbReference type="Proteomes" id="UP000324222">
    <property type="component" value="Unassembled WGS sequence"/>
</dbReference>
<reference evidence="2 3" key="1">
    <citation type="submission" date="2019-05" db="EMBL/GenBank/DDBJ databases">
        <title>Another draft genome of Portunus trituberculatus and its Hox gene families provides insights of decapod evolution.</title>
        <authorList>
            <person name="Jeong J.-H."/>
            <person name="Song I."/>
            <person name="Kim S."/>
            <person name="Choi T."/>
            <person name="Kim D."/>
            <person name="Ryu S."/>
            <person name="Kim W."/>
        </authorList>
    </citation>
    <scope>NUCLEOTIDE SEQUENCE [LARGE SCALE GENOMIC DNA]</scope>
    <source>
        <tissue evidence="2">Muscle</tissue>
    </source>
</reference>
<gene>
    <name evidence="2" type="ORF">E2C01_000058</name>
</gene>
<comment type="caution">
    <text evidence="2">The sequence shown here is derived from an EMBL/GenBank/DDBJ whole genome shotgun (WGS) entry which is preliminary data.</text>
</comment>
<evidence type="ECO:0000313" key="2">
    <source>
        <dbReference type="EMBL" id="MPC07496.1"/>
    </source>
</evidence>
<evidence type="ECO:0000256" key="1">
    <source>
        <dbReference type="SAM" id="MobiDB-lite"/>
    </source>
</evidence>
<protein>
    <submittedName>
        <fullName evidence="2">Uncharacterized protein</fullName>
    </submittedName>
</protein>